<protein>
    <submittedName>
        <fullName evidence="1">Uncharacterized protein</fullName>
    </submittedName>
</protein>
<reference evidence="1" key="1">
    <citation type="submission" date="2022-10" db="EMBL/GenBank/DDBJ databases">
        <title>Adaptive evolution leads to modifications in subtelomeric GC content in a zoonotic Cryptosporidium species.</title>
        <authorList>
            <person name="Li J."/>
            <person name="Feng Y."/>
            <person name="Xiao L."/>
        </authorList>
    </citation>
    <scope>NUCLEOTIDE SEQUENCE</scope>
    <source>
        <strain evidence="1">25894</strain>
    </source>
</reference>
<evidence type="ECO:0000313" key="2">
    <source>
        <dbReference type="Proteomes" id="UP001071777"/>
    </source>
</evidence>
<evidence type="ECO:0000313" key="1">
    <source>
        <dbReference type="EMBL" id="KAJ1606005.1"/>
    </source>
</evidence>
<gene>
    <name evidence="1" type="ORF">OJ252_3318</name>
</gene>
<dbReference type="EMBL" id="JAPCXB010000154">
    <property type="protein sequence ID" value="KAJ1606005.1"/>
    <property type="molecule type" value="Genomic_DNA"/>
</dbReference>
<accession>A0ABQ8P3U0</accession>
<comment type="caution">
    <text evidence="1">The sequence shown here is derived from an EMBL/GenBank/DDBJ whole genome shotgun (WGS) entry which is preliminary data.</text>
</comment>
<organism evidence="1 2">
    <name type="scientific">Cryptosporidium canis</name>
    <dbReference type="NCBI Taxonomy" id="195482"/>
    <lineage>
        <taxon>Eukaryota</taxon>
        <taxon>Sar</taxon>
        <taxon>Alveolata</taxon>
        <taxon>Apicomplexa</taxon>
        <taxon>Conoidasida</taxon>
        <taxon>Coccidia</taxon>
        <taxon>Eucoccidiorida</taxon>
        <taxon>Eimeriorina</taxon>
        <taxon>Cryptosporidiidae</taxon>
        <taxon>Cryptosporidium</taxon>
    </lineage>
</organism>
<sequence>MGDHSQIMDSVIATPRASSNGSIFWVTPTQFNPQTGTYQTHYYSDDLVKSGTVSVGTPTWKNSSMVPQSIPSSNVNSKSVAAPVLIPPPQSRNLANFEDPVIKIPDGIMELEYEDDDDQSVVDIKQLNQNFDYDSENGDNSNRAKNVVDAVVALGHVLVKDLQKAVPNLKNSGSSIFESCLAGSSVAGLESELAFSPKNILRDTLKNNTQVKPHLLPNGVTMQELITSGGNLGSSPDRRSARMANLTSSTLLSSELFFDQARFPKMSLVSYEQSSGSKHAIRLNKDAIKRLNSDFGDSPLCFISLVDCPSDLFSTLLLNPDLESSSVQKMVNRELLERQQSVNGGANSLVDLYYWYKDEEFIYLLLDFKVSMVPSLHDILLILANSISSTVVMNNSGIINQQSFTKLEAVVNLQKEFESRQEKIINKLIQEEKRSDLGGNSLKAGGFNTPPREFGGESTEDFKTAQGNPLLLLTPRYKPTLRSETINDLKQVKDQDQEEMDKNVSQCTTHRALLCTLKTTPRPYLVWLLHDFNFLLYDTANSMILNSIDYFETLMTEIGCGYECDDSQIAYFEGLKLYLRSFYTMKECHTLVSPYTMDSSERRVRMDHMKQISCLRQRLLGISKNHAISHKLGQYNSSLTVNRYLSIFFKVLESNETQNLSEMSEMVQRRFCDRILVDVNEFYVAENKKLMESLPMNETVLKEMIKETRSKCMHLYKEYTSTLIDTDIYVDYKILLQSELQGRENETIKDNLDISVRYCTTYLNEIAKKSISSRLQGGVRSNSTSMEGLSNRNGINSNTMATLSSRRQYGILDLEKDLDEIYTRMLSSLDEKIPREISLNCFLKVANELRREWYQVNGGGNAGFDSGSTGMGGGEKIGIENCFGVSNGSGGGVNGRLDDEFIRRMETPEMLVSRLSGDLEDIDSEYNGYSLMQKKELLEEILLEATKKKDRLSDFYTSDQLYSLDCLISTVQEKLDAVNTERKSILDNNEMQRQMLLKQKQKRWRKLFPCLRKNMSYNANSLNSNSNVNNFSGVNVNDVNHSVNESY</sequence>
<keyword evidence="2" id="KW-1185">Reference proteome</keyword>
<proteinExistence type="predicted"/>
<dbReference type="Gene3D" id="3.40.50.300">
    <property type="entry name" value="P-loop containing nucleotide triphosphate hydrolases"/>
    <property type="match status" value="1"/>
</dbReference>
<dbReference type="InterPro" id="IPR027417">
    <property type="entry name" value="P-loop_NTPase"/>
</dbReference>
<name>A0ABQ8P3U0_9CRYT</name>
<dbReference type="Proteomes" id="UP001071777">
    <property type="component" value="Unassembled WGS sequence"/>
</dbReference>